<gene>
    <name evidence="1" type="ORF">PUW25_25935</name>
</gene>
<name>A0ABY7XGU5_9BACL</name>
<keyword evidence="2" id="KW-1185">Reference proteome</keyword>
<sequence>MLMQIKAKRWIRERFKPWINKNKGSVEIWFTANNKAHALAFECAKPIFWFPRIDRRPRLIRFGFLLFSIIYYKRTIE</sequence>
<evidence type="ECO:0000313" key="2">
    <source>
        <dbReference type="Proteomes" id="UP001221519"/>
    </source>
</evidence>
<evidence type="ECO:0000313" key="1">
    <source>
        <dbReference type="EMBL" id="WDI05013.1"/>
    </source>
</evidence>
<dbReference type="Proteomes" id="UP001221519">
    <property type="component" value="Plasmid unnamed1"/>
</dbReference>
<keyword evidence="1" id="KW-0614">Plasmid</keyword>
<accession>A0ABY7XGU5</accession>
<geneLocation type="plasmid" evidence="1 2">
    <name>unnamed1</name>
</geneLocation>
<reference evidence="1 2" key="1">
    <citation type="submission" date="2023-02" db="EMBL/GenBank/DDBJ databases">
        <title>Pathogen: clinical or host-associated sample.</title>
        <authorList>
            <person name="Hergert J."/>
            <person name="Casey R."/>
            <person name="Wagner J."/>
            <person name="Young E.L."/>
            <person name="Oakeson K.F."/>
        </authorList>
    </citation>
    <scope>NUCLEOTIDE SEQUENCE [LARGE SCALE GENOMIC DNA]</scope>
    <source>
        <strain evidence="1 2">2022CK-00829</strain>
        <plasmid evidence="1 2">unnamed1</plasmid>
    </source>
</reference>
<dbReference type="EMBL" id="CP118109">
    <property type="protein sequence ID" value="WDI05013.1"/>
    <property type="molecule type" value="Genomic_DNA"/>
</dbReference>
<proteinExistence type="predicted"/>
<protein>
    <submittedName>
        <fullName evidence="1">Uncharacterized protein</fullName>
    </submittedName>
</protein>
<organism evidence="1 2">
    <name type="scientific">Paenibacillus urinalis</name>
    <dbReference type="NCBI Taxonomy" id="521520"/>
    <lineage>
        <taxon>Bacteria</taxon>
        <taxon>Bacillati</taxon>
        <taxon>Bacillota</taxon>
        <taxon>Bacilli</taxon>
        <taxon>Bacillales</taxon>
        <taxon>Paenibacillaceae</taxon>
        <taxon>Paenibacillus</taxon>
    </lineage>
</organism>
<dbReference type="RefSeq" id="WP_274338635.1">
    <property type="nucleotide sequence ID" value="NZ_CP118109.1"/>
</dbReference>